<name>W2SXN9_NECAM</name>
<proteinExistence type="predicted"/>
<protein>
    <submittedName>
        <fullName evidence="1">Uncharacterized protein</fullName>
    </submittedName>
</protein>
<dbReference type="Proteomes" id="UP000053676">
    <property type="component" value="Unassembled WGS sequence"/>
</dbReference>
<accession>W2SXN9</accession>
<evidence type="ECO:0000313" key="1">
    <source>
        <dbReference type="EMBL" id="ETN73372.1"/>
    </source>
</evidence>
<dbReference type="EMBL" id="KI661074">
    <property type="protein sequence ID" value="ETN73372.1"/>
    <property type="molecule type" value="Genomic_DNA"/>
</dbReference>
<dbReference type="STRING" id="51031.W2SXN9"/>
<sequence>MLGIYGPLNSRNTLFHRRAFFTLFLPVSVKPRVMETIRSYFAQKLLHIIGENIALHPANAVQMTTSNDQSVPKTLKSLHNTAESPLVYLCPTSLLESFAGRALEKAYMQRLQQCNYSKKSIKTTQEYKLLGINSVMEFCNTALSAFWSNLLRAKANKLF</sequence>
<dbReference type="OrthoDB" id="6045904at2759"/>
<organism evidence="1 2">
    <name type="scientific">Necator americanus</name>
    <name type="common">Human hookworm</name>
    <dbReference type="NCBI Taxonomy" id="51031"/>
    <lineage>
        <taxon>Eukaryota</taxon>
        <taxon>Metazoa</taxon>
        <taxon>Ecdysozoa</taxon>
        <taxon>Nematoda</taxon>
        <taxon>Chromadorea</taxon>
        <taxon>Rhabditida</taxon>
        <taxon>Rhabditina</taxon>
        <taxon>Rhabditomorpha</taxon>
        <taxon>Strongyloidea</taxon>
        <taxon>Ancylostomatidae</taxon>
        <taxon>Bunostominae</taxon>
        <taxon>Necator</taxon>
    </lineage>
</organism>
<evidence type="ECO:0000313" key="2">
    <source>
        <dbReference type="Proteomes" id="UP000053676"/>
    </source>
</evidence>
<dbReference type="KEGG" id="nai:NECAME_13552"/>
<keyword evidence="2" id="KW-1185">Reference proteome</keyword>
<gene>
    <name evidence="1" type="ORF">NECAME_13552</name>
</gene>
<dbReference type="PANTHER" id="PTHR31362:SF0">
    <property type="entry name" value="EXOSTOSIN DOMAIN-CONTAINING PROTEIN-RELATED"/>
    <property type="match status" value="1"/>
</dbReference>
<reference evidence="2" key="1">
    <citation type="journal article" date="2014" name="Nat. Genet.">
        <title>Genome of the human hookworm Necator americanus.</title>
        <authorList>
            <person name="Tang Y.T."/>
            <person name="Gao X."/>
            <person name="Rosa B.A."/>
            <person name="Abubucker S."/>
            <person name="Hallsworth-Pepin K."/>
            <person name="Martin J."/>
            <person name="Tyagi R."/>
            <person name="Heizer E."/>
            <person name="Zhang X."/>
            <person name="Bhonagiri-Palsikar V."/>
            <person name="Minx P."/>
            <person name="Warren W.C."/>
            <person name="Wang Q."/>
            <person name="Zhan B."/>
            <person name="Hotez P.J."/>
            <person name="Sternberg P.W."/>
            <person name="Dougall A."/>
            <person name="Gaze S.T."/>
            <person name="Mulvenna J."/>
            <person name="Sotillo J."/>
            <person name="Ranganathan S."/>
            <person name="Rabelo E.M."/>
            <person name="Wilson R.K."/>
            <person name="Felgner P.L."/>
            <person name="Bethony J."/>
            <person name="Hawdon J.M."/>
            <person name="Gasser R.B."/>
            <person name="Loukas A."/>
            <person name="Mitreva M."/>
        </authorList>
    </citation>
    <scope>NUCLEOTIDE SEQUENCE [LARGE SCALE GENOMIC DNA]</scope>
</reference>
<dbReference type="InterPro" id="IPR005049">
    <property type="entry name" value="STL-like"/>
</dbReference>
<dbReference type="PANTHER" id="PTHR31362">
    <property type="entry name" value="GLYCOSYLTRANSFERASE STELLO1-RELATED"/>
    <property type="match status" value="1"/>
</dbReference>
<dbReference type="AlphaFoldDB" id="W2SXN9"/>